<gene>
    <name evidence="4" type="ORF">N7541_008714</name>
</gene>
<dbReference type="PANTHER" id="PTHR47706">
    <property type="entry name" value="NMRA-LIKE FAMILY PROTEIN"/>
    <property type="match status" value="1"/>
</dbReference>
<organism evidence="4 5">
    <name type="scientific">Penicillium brevicompactum</name>
    <dbReference type="NCBI Taxonomy" id="5074"/>
    <lineage>
        <taxon>Eukaryota</taxon>
        <taxon>Fungi</taxon>
        <taxon>Dikarya</taxon>
        <taxon>Ascomycota</taxon>
        <taxon>Pezizomycotina</taxon>
        <taxon>Eurotiomycetes</taxon>
        <taxon>Eurotiomycetidae</taxon>
        <taxon>Eurotiales</taxon>
        <taxon>Aspergillaceae</taxon>
        <taxon>Penicillium</taxon>
    </lineage>
</organism>
<dbReference type="Gene3D" id="3.40.50.720">
    <property type="entry name" value="NAD(P)-binding Rossmann-like Domain"/>
    <property type="match status" value="1"/>
</dbReference>
<accession>A0A9W9QZL6</accession>
<keyword evidence="1" id="KW-0521">NADP</keyword>
<dbReference type="Proteomes" id="UP001148299">
    <property type="component" value="Unassembled WGS sequence"/>
</dbReference>
<evidence type="ECO:0000313" key="4">
    <source>
        <dbReference type="EMBL" id="KAJ5350987.1"/>
    </source>
</evidence>
<dbReference type="PANTHER" id="PTHR47706:SF9">
    <property type="entry name" value="NMRA-LIKE DOMAIN-CONTAINING PROTEIN-RELATED"/>
    <property type="match status" value="1"/>
</dbReference>
<dbReference type="AlphaFoldDB" id="A0A9W9QZL6"/>
<evidence type="ECO:0000259" key="3">
    <source>
        <dbReference type="Pfam" id="PF05368"/>
    </source>
</evidence>
<dbReference type="InterPro" id="IPR051609">
    <property type="entry name" value="NmrA/Isoflavone_reductase-like"/>
</dbReference>
<dbReference type="EMBL" id="JAPZBR010000006">
    <property type="protein sequence ID" value="KAJ5350987.1"/>
    <property type="molecule type" value="Genomic_DNA"/>
</dbReference>
<evidence type="ECO:0000256" key="1">
    <source>
        <dbReference type="ARBA" id="ARBA00022857"/>
    </source>
</evidence>
<proteinExistence type="predicted"/>
<name>A0A9W9QZL6_PENBR</name>
<protein>
    <recommendedName>
        <fullName evidence="3">NmrA-like domain-containing protein</fullName>
    </recommendedName>
</protein>
<dbReference type="GO" id="GO:0016491">
    <property type="term" value="F:oxidoreductase activity"/>
    <property type="evidence" value="ECO:0007669"/>
    <property type="project" value="UniProtKB-KW"/>
</dbReference>
<dbReference type="SUPFAM" id="SSF51735">
    <property type="entry name" value="NAD(P)-binding Rossmann-fold domains"/>
    <property type="match status" value="1"/>
</dbReference>
<feature type="domain" description="NmrA-like" evidence="3">
    <location>
        <begin position="4"/>
        <end position="223"/>
    </location>
</feature>
<dbReference type="InterPro" id="IPR008030">
    <property type="entry name" value="NmrA-like"/>
</dbReference>
<reference evidence="4" key="2">
    <citation type="journal article" date="2023" name="IMA Fungus">
        <title>Comparative genomic study of the Penicillium genus elucidates a diverse pangenome and 15 lateral gene transfer events.</title>
        <authorList>
            <person name="Petersen C."/>
            <person name="Sorensen T."/>
            <person name="Nielsen M.R."/>
            <person name="Sondergaard T.E."/>
            <person name="Sorensen J.L."/>
            <person name="Fitzpatrick D.A."/>
            <person name="Frisvad J.C."/>
            <person name="Nielsen K.L."/>
        </authorList>
    </citation>
    <scope>NUCLEOTIDE SEQUENCE</scope>
    <source>
        <strain evidence="4">IBT 35675</strain>
    </source>
</reference>
<sequence>MTFNRIAVYGHRGWASSEIVKALASSGAPLRVLHRPGSDTSSLPANIEVVEVDLADQTSLVENLRDIDIVICLVGHSGVPLQHHFVKAIPKTQVKLFVPSDLAARYDEQGSSIPVNRHKSEVERAARLAGIPITVILPGNFAEFALCTPAMGIDYRDNKVQFIGNTASEPLNLCTRPYVAAAYADIFASTPISRLQGRDLALSELRTTGNEIAEAFASKFNTAPTTKTESKEHIVQALDEAIKTGNPFALALYCRKIWATGEQAKMIGEDIWNVEGYSKETLSGLIVEGSLKPYRSMPGEVRDYFTNLFNQCE</sequence>
<evidence type="ECO:0000313" key="5">
    <source>
        <dbReference type="Proteomes" id="UP001148299"/>
    </source>
</evidence>
<keyword evidence="5" id="KW-1185">Reference proteome</keyword>
<evidence type="ECO:0000256" key="2">
    <source>
        <dbReference type="ARBA" id="ARBA00023002"/>
    </source>
</evidence>
<dbReference type="Pfam" id="PF05368">
    <property type="entry name" value="NmrA"/>
    <property type="match status" value="1"/>
</dbReference>
<dbReference type="InterPro" id="IPR036291">
    <property type="entry name" value="NAD(P)-bd_dom_sf"/>
</dbReference>
<reference evidence="4" key="1">
    <citation type="submission" date="2022-12" db="EMBL/GenBank/DDBJ databases">
        <authorList>
            <person name="Petersen C."/>
        </authorList>
    </citation>
    <scope>NUCLEOTIDE SEQUENCE</scope>
    <source>
        <strain evidence="4">IBT 35675</strain>
    </source>
</reference>
<comment type="caution">
    <text evidence="4">The sequence shown here is derived from an EMBL/GenBank/DDBJ whole genome shotgun (WGS) entry which is preliminary data.</text>
</comment>
<keyword evidence="2" id="KW-0560">Oxidoreductase</keyword>